<organism evidence="1 2">
    <name type="scientific">Peptoniphilus asaccharolyticus DSM 20463</name>
    <dbReference type="NCBI Taxonomy" id="573058"/>
    <lineage>
        <taxon>Bacteria</taxon>
        <taxon>Bacillati</taxon>
        <taxon>Bacillota</taxon>
        <taxon>Tissierellia</taxon>
        <taxon>Tissierellales</taxon>
        <taxon>Peptoniphilaceae</taxon>
        <taxon>Peptoniphilus</taxon>
    </lineage>
</organism>
<dbReference type="InterPro" id="IPR025374">
    <property type="entry name" value="DUF4364"/>
</dbReference>
<dbReference type="AlphaFoldDB" id="A0A1W1UMU0"/>
<gene>
    <name evidence="1" type="ORF">SAMN00017477_0413</name>
</gene>
<dbReference type="Proteomes" id="UP000192368">
    <property type="component" value="Unassembled WGS sequence"/>
</dbReference>
<proteinExistence type="predicted"/>
<protein>
    <recommendedName>
        <fullName evidence="3">DUF4364 domain-containing protein</fullName>
    </recommendedName>
</protein>
<name>A0A1W1UMU0_PEPAS</name>
<keyword evidence="2" id="KW-1185">Reference proteome</keyword>
<dbReference type="RefSeq" id="WP_084230096.1">
    <property type="nucleotide sequence ID" value="NZ_FWWR01000009.1"/>
</dbReference>
<accession>A0A1W1UMU0</accession>
<evidence type="ECO:0000313" key="1">
    <source>
        <dbReference type="EMBL" id="SMB82121.1"/>
    </source>
</evidence>
<dbReference type="OrthoDB" id="9783597at2"/>
<evidence type="ECO:0000313" key="2">
    <source>
        <dbReference type="Proteomes" id="UP000192368"/>
    </source>
</evidence>
<sequence>MKNFNIQELAQNKLVILYTIQKSSNTFHEDDLTSFILKNEFLNYFFYKQYLGELYDNGFIEIVDHYIQLTEEGQIALEMFSDRLPENLTNSIDIEIENLKEPTDYENSIIANYTKENERFFVNLAIIEFEVDIFNLSLEVPTEKYAIDICKRFKTNPEEFYMNVIQYLEK</sequence>
<evidence type="ECO:0008006" key="3">
    <source>
        <dbReference type="Google" id="ProtNLM"/>
    </source>
</evidence>
<dbReference type="STRING" id="573058.SAMN00017477_0413"/>
<dbReference type="Pfam" id="PF14277">
    <property type="entry name" value="DUF4364"/>
    <property type="match status" value="1"/>
</dbReference>
<dbReference type="EMBL" id="FWWR01000009">
    <property type="protein sequence ID" value="SMB82121.1"/>
    <property type="molecule type" value="Genomic_DNA"/>
</dbReference>
<reference evidence="2" key="1">
    <citation type="submission" date="2017-04" db="EMBL/GenBank/DDBJ databases">
        <authorList>
            <person name="Varghese N."/>
            <person name="Submissions S."/>
        </authorList>
    </citation>
    <scope>NUCLEOTIDE SEQUENCE [LARGE SCALE GENOMIC DNA]</scope>
    <source>
        <strain evidence="2">DSM 20463</strain>
    </source>
</reference>